<dbReference type="AlphaFoldDB" id="A0A9Q0FS32"/>
<evidence type="ECO:0000256" key="1">
    <source>
        <dbReference type="SAM" id="MobiDB-lite"/>
    </source>
</evidence>
<keyword evidence="3" id="KW-1185">Reference proteome</keyword>
<feature type="compositionally biased region" description="Low complexity" evidence="1">
    <location>
        <begin position="110"/>
        <end position="126"/>
    </location>
</feature>
<accession>A0A9Q0FS32</accession>
<dbReference type="OrthoDB" id="671858at2759"/>
<dbReference type="Proteomes" id="UP001141552">
    <property type="component" value="Unassembled WGS sequence"/>
</dbReference>
<dbReference type="PANTHER" id="PTHR34570">
    <property type="entry name" value="OS03G0593100 PROTEIN"/>
    <property type="match status" value="1"/>
</dbReference>
<evidence type="ECO:0000313" key="3">
    <source>
        <dbReference type="Proteomes" id="UP001141552"/>
    </source>
</evidence>
<evidence type="ECO:0000313" key="2">
    <source>
        <dbReference type="EMBL" id="KAJ4836650.1"/>
    </source>
</evidence>
<reference evidence="2" key="1">
    <citation type="submission" date="2022-02" db="EMBL/GenBank/DDBJ databases">
        <authorList>
            <person name="Henning P.M."/>
            <person name="McCubbin A.G."/>
            <person name="Shore J.S."/>
        </authorList>
    </citation>
    <scope>NUCLEOTIDE SEQUENCE</scope>
    <source>
        <strain evidence="2">F60SS</strain>
        <tissue evidence="2">Leaves</tissue>
    </source>
</reference>
<feature type="region of interest" description="Disordered" evidence="1">
    <location>
        <begin position="100"/>
        <end position="126"/>
    </location>
</feature>
<dbReference type="PANTHER" id="PTHR34570:SF20">
    <property type="entry name" value="MYB-CC TYPE TRANSCRIPTION FACTOR LHEQLE-CONTAINING DOMAIN-CONTAINING PROTEIN"/>
    <property type="match status" value="1"/>
</dbReference>
<sequence length="126" mass="14127">MSRGNGDTTVVSSSIALLQERFRELQRTREKRQEKELLKLFSESERIAPNTNFEPAGKMTCQPEINVFPPNRPPPRQDSLLTLGLNPHSKQADFRAMKTPTSLWPNAGGSSSRSFESSDVDTSLHL</sequence>
<dbReference type="EMBL" id="JAKUCV010004054">
    <property type="protein sequence ID" value="KAJ4836650.1"/>
    <property type="molecule type" value="Genomic_DNA"/>
</dbReference>
<protein>
    <submittedName>
        <fullName evidence="2">Uncharacterized protein</fullName>
    </submittedName>
</protein>
<name>A0A9Q0FS32_9ROSI</name>
<organism evidence="2 3">
    <name type="scientific">Turnera subulata</name>
    <dbReference type="NCBI Taxonomy" id="218843"/>
    <lineage>
        <taxon>Eukaryota</taxon>
        <taxon>Viridiplantae</taxon>
        <taxon>Streptophyta</taxon>
        <taxon>Embryophyta</taxon>
        <taxon>Tracheophyta</taxon>
        <taxon>Spermatophyta</taxon>
        <taxon>Magnoliopsida</taxon>
        <taxon>eudicotyledons</taxon>
        <taxon>Gunneridae</taxon>
        <taxon>Pentapetalae</taxon>
        <taxon>rosids</taxon>
        <taxon>fabids</taxon>
        <taxon>Malpighiales</taxon>
        <taxon>Passifloraceae</taxon>
        <taxon>Turnera</taxon>
    </lineage>
</organism>
<gene>
    <name evidence="2" type="ORF">Tsubulata_038179</name>
</gene>
<reference evidence="2" key="2">
    <citation type="journal article" date="2023" name="Plants (Basel)">
        <title>Annotation of the Turnera subulata (Passifloraceae) Draft Genome Reveals the S-Locus Evolved after the Divergence of Turneroideae from Passifloroideae in a Stepwise Manner.</title>
        <authorList>
            <person name="Henning P.M."/>
            <person name="Roalson E.H."/>
            <person name="Mir W."/>
            <person name="McCubbin A.G."/>
            <person name="Shore J.S."/>
        </authorList>
    </citation>
    <scope>NUCLEOTIDE SEQUENCE</scope>
    <source>
        <strain evidence="2">F60SS</strain>
    </source>
</reference>
<proteinExistence type="predicted"/>
<comment type="caution">
    <text evidence="2">The sequence shown here is derived from an EMBL/GenBank/DDBJ whole genome shotgun (WGS) entry which is preliminary data.</text>
</comment>